<evidence type="ECO:0000313" key="1">
    <source>
        <dbReference type="EMBL" id="CAI2167364.1"/>
    </source>
</evidence>
<dbReference type="InterPro" id="IPR009057">
    <property type="entry name" value="Homeodomain-like_sf"/>
</dbReference>
<comment type="caution">
    <text evidence="1">The sequence shown here is derived from an EMBL/GenBank/DDBJ whole genome shotgun (WGS) entry which is preliminary data.</text>
</comment>
<dbReference type="Proteomes" id="UP001153678">
    <property type="component" value="Unassembled WGS sequence"/>
</dbReference>
<dbReference type="AlphaFoldDB" id="A0A9W4WVT8"/>
<protein>
    <submittedName>
        <fullName evidence="1">11845_t:CDS:1</fullName>
    </submittedName>
</protein>
<sequence length="210" mass="24734">MRNLLFDEKSNSIIRGAMRNLSRHRYPFAKISRELLPHYSARQIGHHWRNVLCPALNHGPWVRFEQQYIVYWILQNRTSNGRIDWKILRQVLKSKFGLLRSENRIKNYWYSKKKCLPDEFDQSSIDPNILAYIEGNATPVASNQENSRMNVEYILNNHDEIDPVSPAASVAPILVHPFCSLDDFRMKIPFIINDDNDFMKYNPLCKNEVV</sequence>
<dbReference type="OrthoDB" id="2351465at2759"/>
<gene>
    <name evidence="1" type="ORF">FWILDA_LOCUS3037</name>
</gene>
<dbReference type="EMBL" id="CAMKVN010000385">
    <property type="protein sequence ID" value="CAI2167364.1"/>
    <property type="molecule type" value="Genomic_DNA"/>
</dbReference>
<reference evidence="1" key="1">
    <citation type="submission" date="2022-08" db="EMBL/GenBank/DDBJ databases">
        <authorList>
            <person name="Kallberg Y."/>
            <person name="Tangrot J."/>
            <person name="Rosling A."/>
        </authorList>
    </citation>
    <scope>NUCLEOTIDE SEQUENCE</scope>
    <source>
        <strain evidence="1">Wild A</strain>
    </source>
</reference>
<evidence type="ECO:0000313" key="2">
    <source>
        <dbReference type="Proteomes" id="UP001153678"/>
    </source>
</evidence>
<name>A0A9W4WVT8_9GLOM</name>
<dbReference type="SUPFAM" id="SSF46689">
    <property type="entry name" value="Homeodomain-like"/>
    <property type="match status" value="1"/>
</dbReference>
<accession>A0A9W4WVT8</accession>
<proteinExistence type="predicted"/>
<organism evidence="1 2">
    <name type="scientific">Funneliformis geosporum</name>
    <dbReference type="NCBI Taxonomy" id="1117311"/>
    <lineage>
        <taxon>Eukaryota</taxon>
        <taxon>Fungi</taxon>
        <taxon>Fungi incertae sedis</taxon>
        <taxon>Mucoromycota</taxon>
        <taxon>Glomeromycotina</taxon>
        <taxon>Glomeromycetes</taxon>
        <taxon>Glomerales</taxon>
        <taxon>Glomeraceae</taxon>
        <taxon>Funneliformis</taxon>
    </lineage>
</organism>
<keyword evidence="2" id="KW-1185">Reference proteome</keyword>